<dbReference type="Proteomes" id="UP000664109">
    <property type="component" value="Unassembled WGS sequence"/>
</dbReference>
<feature type="region of interest" description="Disordered" evidence="1">
    <location>
        <begin position="161"/>
        <end position="382"/>
    </location>
</feature>
<protein>
    <recommendedName>
        <fullName evidence="4">UL36 very large tegument protein</fullName>
    </recommendedName>
</protein>
<proteinExistence type="predicted"/>
<feature type="compositionally biased region" description="Low complexity" evidence="1">
    <location>
        <begin position="298"/>
        <end position="315"/>
    </location>
</feature>
<feature type="compositionally biased region" description="Low complexity" evidence="1">
    <location>
        <begin position="254"/>
        <end position="267"/>
    </location>
</feature>
<evidence type="ECO:0008006" key="4">
    <source>
        <dbReference type="Google" id="ProtNLM"/>
    </source>
</evidence>
<feature type="compositionally biased region" description="Low complexity" evidence="1">
    <location>
        <begin position="344"/>
        <end position="367"/>
    </location>
</feature>
<organism evidence="2 3">
    <name type="scientific">Streptomyces zhihengii</name>
    <dbReference type="NCBI Taxonomy" id="1818004"/>
    <lineage>
        <taxon>Bacteria</taxon>
        <taxon>Bacillati</taxon>
        <taxon>Actinomycetota</taxon>
        <taxon>Actinomycetes</taxon>
        <taxon>Kitasatosporales</taxon>
        <taxon>Streptomycetaceae</taxon>
        <taxon>Streptomyces</taxon>
    </lineage>
</organism>
<comment type="caution">
    <text evidence="2">The sequence shown here is derived from an EMBL/GenBank/DDBJ whole genome shotgun (WGS) entry which is preliminary data.</text>
</comment>
<keyword evidence="3" id="KW-1185">Reference proteome</keyword>
<feature type="compositionally biased region" description="Gly residues" evidence="1">
    <location>
        <begin position="178"/>
        <end position="188"/>
    </location>
</feature>
<evidence type="ECO:0000256" key="1">
    <source>
        <dbReference type="SAM" id="MobiDB-lite"/>
    </source>
</evidence>
<sequence>MHRLPYEAGEFARYLTDLCGRTDRRDGWCAIFWQRDPEGMRACLDGVEIPPWDVVGSLLHDLAAVTGAVYAEQETARARALHTAAATAHDRRPGGRAALLERLELMRREEVYAKHRAGELLRLLSAEPGRGPEAERLTVELAWTRDDHARAMARIAELTTRLSRLDPPHPLGPPSGAAGVGAAGGSPHAGGHPVPDPGEGWPAVGASGPADAPRRPGRPSTAGASPYAGGDPAPTAGEPLPPHPLGPSSGAGGPASAAAAVSSAGAPGYAGGHPVPDPGEGRGAVGASGSDAAPHPLGPSSGAATPASAVGAAAGPGPGGPPHAVGAPSPTTDAPRPAGAPHPAVVASPATAGQAATAGAPAAPAKPAKARRRRGSARFAGVEEDGDGAVAVPVLPVAGDIPRGARYGGASPAPVTVAEPAPDPEEAVLAARGTVAALGRLRAEGRGGEAHVVLCEAAARPGAWLPALRTELERAGLGADWTTLLWEVASQPAARVAAAADALALAGRGDDGRLLLRQGVARPAGEIADTVMALEDEGMAPRAGALLAAYVEVRSAEDTARVAERDPFRLVPRLLAAARAVSPSRERDLIHALRVAGHLAA</sequence>
<evidence type="ECO:0000313" key="3">
    <source>
        <dbReference type="Proteomes" id="UP000664109"/>
    </source>
</evidence>
<dbReference type="RefSeq" id="WP_205372611.1">
    <property type="nucleotide sequence ID" value="NZ_JAFEJA010000001.1"/>
</dbReference>
<gene>
    <name evidence="2" type="ORF">JE024_06120</name>
</gene>
<reference evidence="2 3" key="1">
    <citation type="journal article" date="2016" name="Arch. Microbiol.">
        <title>Streptomyces zhihengii sp. nov., isolated from rhizospheric soil of Psammosilene tunicoides.</title>
        <authorList>
            <person name="Huang M.J."/>
            <person name="Fei J.J."/>
            <person name="Salam N."/>
            <person name="Kim C.J."/>
            <person name="Hozzein W.N."/>
            <person name="Xiao M."/>
            <person name="Huang H.Q."/>
            <person name="Li W.J."/>
        </authorList>
    </citation>
    <scope>NUCLEOTIDE SEQUENCE [LARGE SCALE GENOMIC DNA]</scope>
    <source>
        <strain evidence="2 3">YIM T102</strain>
    </source>
</reference>
<dbReference type="EMBL" id="JAFEJA010000001">
    <property type="protein sequence ID" value="MBM9618326.1"/>
    <property type="molecule type" value="Genomic_DNA"/>
</dbReference>
<evidence type="ECO:0000313" key="2">
    <source>
        <dbReference type="EMBL" id="MBM9618326.1"/>
    </source>
</evidence>
<accession>A0ABS2ULA9</accession>
<name>A0ABS2ULA9_9ACTN</name>